<evidence type="ECO:0000313" key="3">
    <source>
        <dbReference type="Proteomes" id="UP000033067"/>
    </source>
</evidence>
<reference evidence="2 3" key="1">
    <citation type="journal article" date="2015" name="Genome Announc.">
        <title>Complete Genome Sequence of Pseudoxanthomonas suwonensis Strain J1, a Cellulose-Degrading Bacterium Isolated from Leaf- and Wood-Enriched Soil.</title>
        <authorList>
            <person name="Hou L."/>
            <person name="Jiang J."/>
            <person name="Xu Z."/>
            <person name="Zhou Y."/>
            <person name="Leung F.C."/>
        </authorList>
    </citation>
    <scope>NUCLEOTIDE SEQUENCE [LARGE SCALE GENOMIC DNA]</scope>
    <source>
        <strain evidence="2 3">J1</strain>
    </source>
</reference>
<dbReference type="KEGG" id="psuw:WQ53_14665"/>
<dbReference type="GO" id="GO:0022900">
    <property type="term" value="P:electron transport chain"/>
    <property type="evidence" value="ECO:0007669"/>
    <property type="project" value="InterPro"/>
</dbReference>
<sequence length="144" mass="15642">MASQEPRRPSHAGRYLFLFLLGLLVGAVCAVMALRALQARMDPFPEALMNVMQRQSVELRNSAKANRCTGSDTLPRLQSLRALSNDIEAAFPGLRDDARFGTAASGLRATLDQALASPPADCAQLAAVNERIGEDCKACHRDFR</sequence>
<organism evidence="2 3">
    <name type="scientific">Pseudoxanthomonas suwonensis</name>
    <dbReference type="NCBI Taxonomy" id="314722"/>
    <lineage>
        <taxon>Bacteria</taxon>
        <taxon>Pseudomonadati</taxon>
        <taxon>Pseudomonadota</taxon>
        <taxon>Gammaproteobacteria</taxon>
        <taxon>Lysobacterales</taxon>
        <taxon>Lysobacteraceae</taxon>
        <taxon>Pseudoxanthomonas</taxon>
    </lineage>
</organism>
<keyword evidence="1" id="KW-0472">Membrane</keyword>
<dbReference type="AlphaFoldDB" id="A0A0E3Z556"/>
<keyword evidence="3" id="KW-1185">Reference proteome</keyword>
<dbReference type="GO" id="GO:0020037">
    <property type="term" value="F:heme binding"/>
    <property type="evidence" value="ECO:0007669"/>
    <property type="project" value="InterPro"/>
</dbReference>
<dbReference type="SUPFAM" id="SSF47175">
    <property type="entry name" value="Cytochromes"/>
    <property type="match status" value="1"/>
</dbReference>
<dbReference type="Proteomes" id="UP000033067">
    <property type="component" value="Chromosome"/>
</dbReference>
<keyword evidence="1" id="KW-1133">Transmembrane helix</keyword>
<dbReference type="RefSeq" id="WP_052633430.1">
    <property type="nucleotide sequence ID" value="NZ_CP011144.1"/>
</dbReference>
<feature type="transmembrane region" description="Helical" evidence="1">
    <location>
        <begin position="15"/>
        <end position="34"/>
    </location>
</feature>
<proteinExistence type="predicted"/>
<dbReference type="GO" id="GO:0005506">
    <property type="term" value="F:iron ion binding"/>
    <property type="evidence" value="ECO:0007669"/>
    <property type="project" value="InterPro"/>
</dbReference>
<evidence type="ECO:0008006" key="4">
    <source>
        <dbReference type="Google" id="ProtNLM"/>
    </source>
</evidence>
<dbReference type="OrthoDB" id="5984407at2"/>
<dbReference type="InterPro" id="IPR002321">
    <property type="entry name" value="Cyt_c_II"/>
</dbReference>
<dbReference type="GO" id="GO:0009055">
    <property type="term" value="F:electron transfer activity"/>
    <property type="evidence" value="ECO:0007669"/>
    <property type="project" value="InterPro"/>
</dbReference>
<dbReference type="EMBL" id="CP011144">
    <property type="protein sequence ID" value="AKC87817.1"/>
    <property type="molecule type" value="Genomic_DNA"/>
</dbReference>
<keyword evidence="1" id="KW-0812">Transmembrane</keyword>
<evidence type="ECO:0000313" key="2">
    <source>
        <dbReference type="EMBL" id="AKC87817.1"/>
    </source>
</evidence>
<protein>
    <recommendedName>
        <fullName evidence="4">Cytochrome C</fullName>
    </recommendedName>
</protein>
<dbReference type="PROSITE" id="PS51009">
    <property type="entry name" value="CYTCII"/>
    <property type="match status" value="1"/>
</dbReference>
<dbReference type="InterPro" id="IPR010980">
    <property type="entry name" value="Cyt_c/b562"/>
</dbReference>
<dbReference type="Gene3D" id="1.20.120.10">
    <property type="entry name" value="Cytochrome c/b562"/>
    <property type="match status" value="1"/>
</dbReference>
<evidence type="ECO:0000256" key="1">
    <source>
        <dbReference type="SAM" id="Phobius"/>
    </source>
</evidence>
<accession>A0A0E3Z556</accession>
<gene>
    <name evidence="2" type="ORF">WQ53_14665</name>
</gene>
<dbReference type="PATRIC" id="fig|314722.6.peg.3177"/>
<name>A0A0E3Z556_9GAMM</name>